<proteinExistence type="predicted"/>
<gene>
    <name evidence="2" type="ORF">RDB_LOCUS148040</name>
</gene>
<evidence type="ECO:0000313" key="2">
    <source>
        <dbReference type="EMBL" id="CAE6452781.1"/>
    </source>
</evidence>
<accession>A0A8H3BCX8</accession>
<reference evidence="2" key="1">
    <citation type="submission" date="2021-01" db="EMBL/GenBank/DDBJ databases">
        <authorList>
            <person name="Kaushik A."/>
        </authorList>
    </citation>
    <scope>NUCLEOTIDE SEQUENCE</scope>
    <source>
        <strain evidence="2">AG1-1C</strain>
    </source>
</reference>
<sequence>MLKSALYMRMMAKSAQTFGKSALFGFTVLTGQNLRCLIFIALYLPTETMIQDEDNELTGYKPKLTESSRADRDKLAVVEKAVQARGYPVGSGLAQSVRSAIVDCIRVMENSSDYMAQAQNDARRLLATLVDITGESLPWGTILDRKFVTLGNRSISQGSSYDVFVGEYFTGEQIVVKALRQRADKGTIENHHSHLKQFTQHWSKLRHESILPFYGVGMMQSPVSLMEYHIYLVSPFLKNQDVVIEINSSEIIPKIITPTLLEGSIPQKAPKAIKVHSVTDGIAPDIAQGLCYMHGVEIMGGPQGLMHSTLNVFNVLVRDSGRVVISGFGHAKVMKGFQDSETFSSGDNAEYRYMAPETLDEDPIITFGCDIWSWAMTSLEILTNKPLFGQSTRGTKVIQMITAGKRPEKEHHPKIEEYERQNEIWELFENCWKKFPGDRPSARDVVQRLKFLVQSSVNRTMSAAEIIILLPNRGYINVTADIDVKQCSTSPVCGGGVGAIYRGYLQNGLKVAIKCPKIFNTSENEGREALKAIAKEGYSWPKHQHSNILEIFGLALFRNQIALVSPWMENGPIVDYIKRCLEANRPNLVIGLPLTQDIEITDALPFFALKCAQVARGLAYLHEKATAHGDLKGVGPPPINILPIQGLMIRSQINVLVDGDGVAKIIDFGSTTMNHYSLAFSNEGVNHVFSTRWAVNKLISACFAPDTNVPSMKSPELLEADVPHASVQADVYALGMTLFVKSI</sequence>
<dbReference type="SUPFAM" id="SSF56112">
    <property type="entry name" value="Protein kinase-like (PK-like)"/>
    <property type="match status" value="2"/>
</dbReference>
<dbReference type="Pfam" id="PF07714">
    <property type="entry name" value="PK_Tyr_Ser-Thr"/>
    <property type="match status" value="2"/>
</dbReference>
<dbReference type="Gene3D" id="1.10.510.10">
    <property type="entry name" value="Transferase(Phosphotransferase) domain 1"/>
    <property type="match status" value="2"/>
</dbReference>
<evidence type="ECO:0000259" key="1">
    <source>
        <dbReference type="PROSITE" id="PS50011"/>
    </source>
</evidence>
<dbReference type="PROSITE" id="PS50011">
    <property type="entry name" value="PROTEIN_KINASE_DOM"/>
    <property type="match status" value="2"/>
</dbReference>
<dbReference type="Proteomes" id="UP000663846">
    <property type="component" value="Unassembled WGS sequence"/>
</dbReference>
<dbReference type="InterPro" id="IPR051681">
    <property type="entry name" value="Ser/Thr_Kinases-Pseudokinases"/>
</dbReference>
<protein>
    <recommendedName>
        <fullName evidence="1">Protein kinase domain-containing protein</fullName>
    </recommendedName>
</protein>
<dbReference type="InterPro" id="IPR011009">
    <property type="entry name" value="Kinase-like_dom_sf"/>
</dbReference>
<dbReference type="InterPro" id="IPR000719">
    <property type="entry name" value="Prot_kinase_dom"/>
</dbReference>
<evidence type="ECO:0000313" key="3">
    <source>
        <dbReference type="Proteomes" id="UP000663846"/>
    </source>
</evidence>
<organism evidence="2 3">
    <name type="scientific">Rhizoctonia solani</name>
    <dbReference type="NCBI Taxonomy" id="456999"/>
    <lineage>
        <taxon>Eukaryota</taxon>
        <taxon>Fungi</taxon>
        <taxon>Dikarya</taxon>
        <taxon>Basidiomycota</taxon>
        <taxon>Agaricomycotina</taxon>
        <taxon>Agaricomycetes</taxon>
        <taxon>Cantharellales</taxon>
        <taxon>Ceratobasidiaceae</taxon>
        <taxon>Rhizoctonia</taxon>
    </lineage>
</organism>
<dbReference type="AlphaFoldDB" id="A0A8H3BCX8"/>
<feature type="domain" description="Protein kinase" evidence="1">
    <location>
        <begin position="486"/>
        <end position="743"/>
    </location>
</feature>
<dbReference type="PANTHER" id="PTHR44329">
    <property type="entry name" value="SERINE/THREONINE-PROTEIN KINASE TNNI3K-RELATED"/>
    <property type="match status" value="1"/>
</dbReference>
<dbReference type="GO" id="GO:0004674">
    <property type="term" value="F:protein serine/threonine kinase activity"/>
    <property type="evidence" value="ECO:0007669"/>
    <property type="project" value="TreeGrafter"/>
</dbReference>
<dbReference type="EMBL" id="CAJMWS010000584">
    <property type="protein sequence ID" value="CAE6452781.1"/>
    <property type="molecule type" value="Genomic_DNA"/>
</dbReference>
<dbReference type="InterPro" id="IPR001245">
    <property type="entry name" value="Ser-Thr/Tyr_kinase_cat_dom"/>
</dbReference>
<dbReference type="GO" id="GO:0005524">
    <property type="term" value="F:ATP binding"/>
    <property type="evidence" value="ECO:0007669"/>
    <property type="project" value="InterPro"/>
</dbReference>
<comment type="caution">
    <text evidence="2">The sequence shown here is derived from an EMBL/GenBank/DDBJ whole genome shotgun (WGS) entry which is preliminary data.</text>
</comment>
<feature type="domain" description="Protein kinase" evidence="1">
    <location>
        <begin position="149"/>
        <end position="452"/>
    </location>
</feature>
<name>A0A8H3BCX8_9AGAM</name>